<evidence type="ECO:0000259" key="8">
    <source>
        <dbReference type="Pfam" id="PF04893"/>
    </source>
</evidence>
<feature type="compositionally biased region" description="Low complexity" evidence="7">
    <location>
        <begin position="103"/>
        <end position="117"/>
    </location>
</feature>
<protein>
    <recommendedName>
        <fullName evidence="6">Protein YIPF</fullName>
    </recommendedName>
</protein>
<dbReference type="OrthoDB" id="17017at2759"/>
<dbReference type="OMA" id="KRAAGNY"/>
<dbReference type="InParanoid" id="A0A151ZI21"/>
<dbReference type="InterPro" id="IPR039765">
    <property type="entry name" value="Yip5/YIPF1/YIPF2"/>
</dbReference>
<dbReference type="GO" id="GO:0000139">
    <property type="term" value="C:Golgi membrane"/>
    <property type="evidence" value="ECO:0007669"/>
    <property type="project" value="UniProtKB-SubCell"/>
</dbReference>
<evidence type="ECO:0000256" key="7">
    <source>
        <dbReference type="SAM" id="MobiDB-lite"/>
    </source>
</evidence>
<evidence type="ECO:0000256" key="1">
    <source>
        <dbReference type="ARBA" id="ARBA00004141"/>
    </source>
</evidence>
<evidence type="ECO:0000256" key="5">
    <source>
        <dbReference type="ARBA" id="ARBA00023136"/>
    </source>
</evidence>
<dbReference type="InterPro" id="IPR006977">
    <property type="entry name" value="Yip1_dom"/>
</dbReference>
<name>A0A151ZI21_TIELA</name>
<feature type="transmembrane region" description="Helical" evidence="6">
    <location>
        <begin position="300"/>
        <end position="323"/>
    </location>
</feature>
<organism evidence="9 10">
    <name type="scientific">Tieghemostelium lacteum</name>
    <name type="common">Slime mold</name>
    <name type="synonym">Dictyostelium lacteum</name>
    <dbReference type="NCBI Taxonomy" id="361077"/>
    <lineage>
        <taxon>Eukaryota</taxon>
        <taxon>Amoebozoa</taxon>
        <taxon>Evosea</taxon>
        <taxon>Eumycetozoa</taxon>
        <taxon>Dictyostelia</taxon>
        <taxon>Dictyosteliales</taxon>
        <taxon>Raperosteliaceae</taxon>
        <taxon>Tieghemostelium</taxon>
    </lineage>
</organism>
<dbReference type="PANTHER" id="PTHR12822">
    <property type="entry name" value="PROTEIN YIPF"/>
    <property type="match status" value="1"/>
</dbReference>
<proteinExistence type="inferred from homology"/>
<feature type="domain" description="Yip1" evidence="8">
    <location>
        <begin position="158"/>
        <end position="315"/>
    </location>
</feature>
<keyword evidence="5 6" id="KW-0472">Membrane</keyword>
<feature type="transmembrane region" description="Helical" evidence="6">
    <location>
        <begin position="270"/>
        <end position="288"/>
    </location>
</feature>
<evidence type="ECO:0000256" key="4">
    <source>
        <dbReference type="ARBA" id="ARBA00022989"/>
    </source>
</evidence>
<keyword evidence="3 6" id="KW-0812">Transmembrane</keyword>
<dbReference type="STRING" id="361077.A0A151ZI21"/>
<feature type="compositionally biased region" description="Polar residues" evidence="7">
    <location>
        <begin position="9"/>
        <end position="19"/>
    </location>
</feature>
<evidence type="ECO:0000256" key="2">
    <source>
        <dbReference type="ARBA" id="ARBA00010596"/>
    </source>
</evidence>
<dbReference type="AlphaFoldDB" id="A0A151ZI21"/>
<evidence type="ECO:0000256" key="6">
    <source>
        <dbReference type="RuleBase" id="RU361264"/>
    </source>
</evidence>
<reference evidence="9 10" key="1">
    <citation type="submission" date="2015-12" db="EMBL/GenBank/DDBJ databases">
        <title>Dictyostelia acquired genes for synthesis and detection of signals that induce cell-type specialization by lateral gene transfer from prokaryotes.</title>
        <authorList>
            <person name="Gloeckner G."/>
            <person name="Schaap P."/>
        </authorList>
    </citation>
    <scope>NUCLEOTIDE SEQUENCE [LARGE SCALE GENOMIC DNA]</scope>
    <source>
        <strain evidence="9 10">TK</strain>
    </source>
</reference>
<dbReference type="Pfam" id="PF04893">
    <property type="entry name" value="Yip1"/>
    <property type="match status" value="1"/>
</dbReference>
<evidence type="ECO:0000256" key="3">
    <source>
        <dbReference type="ARBA" id="ARBA00022692"/>
    </source>
</evidence>
<feature type="transmembrane region" description="Helical" evidence="6">
    <location>
        <begin position="170"/>
        <end position="188"/>
    </location>
</feature>
<sequence>MSGGRQDESNPFYSDLSFTNSPPQQNNNNSNQAQAIFTNTNINYNDFTNSQPNPGVSYQPNLQFQEFSHTAVDINQNVPLVGGSGDNKIGGGNSKVPESDFYSGDNSGNSSNNNQNNAEGVDTKKYSFYQIPYYRGLFNVDTKEVGFRLIRSMLPIKFSFFNLIKENPDLYGPFWVLTTLVFVIAVSANLNEYFSSDHSKWQVDMQKIVYSAIAIYGYSFIVPLILWGVFKWMKLGLRLLDMLCIYGYTLFIYIPASILCVVPLQLVQWIIVGIAALVSGAFLVTNIFTPLKEDFTKRGIIICAVIGALHLGLALLLKLYFFANNTENFDFSIGINPASSSSVHSSQK</sequence>
<evidence type="ECO:0000313" key="10">
    <source>
        <dbReference type="Proteomes" id="UP000076078"/>
    </source>
</evidence>
<feature type="compositionally biased region" description="Gly residues" evidence="7">
    <location>
        <begin position="83"/>
        <end position="93"/>
    </location>
</feature>
<feature type="compositionally biased region" description="Low complexity" evidence="7">
    <location>
        <begin position="20"/>
        <end position="31"/>
    </location>
</feature>
<feature type="region of interest" description="Disordered" evidence="7">
    <location>
        <begin position="83"/>
        <end position="119"/>
    </location>
</feature>
<comment type="caution">
    <text evidence="9">The sequence shown here is derived from an EMBL/GenBank/DDBJ whole genome shotgun (WGS) entry which is preliminary data.</text>
</comment>
<feature type="transmembrane region" description="Helical" evidence="6">
    <location>
        <begin position="242"/>
        <end position="264"/>
    </location>
</feature>
<dbReference type="GO" id="GO:0031267">
    <property type="term" value="F:small GTPase binding"/>
    <property type="evidence" value="ECO:0007669"/>
    <property type="project" value="InterPro"/>
</dbReference>
<keyword evidence="10" id="KW-1185">Reference proteome</keyword>
<keyword evidence="4 6" id="KW-1133">Transmembrane helix</keyword>
<dbReference type="PANTHER" id="PTHR12822:SF2">
    <property type="entry name" value="PROTEIN YIPF"/>
    <property type="match status" value="1"/>
</dbReference>
<gene>
    <name evidence="9" type="ORF">DLAC_06221</name>
</gene>
<comment type="subcellular location">
    <subcellularLocation>
        <location evidence="6">Golgi apparatus membrane</location>
        <topology evidence="6">Multi-pass membrane protein</topology>
    </subcellularLocation>
    <subcellularLocation>
        <location evidence="1">Membrane</location>
        <topology evidence="1">Multi-pass membrane protein</topology>
    </subcellularLocation>
</comment>
<feature type="transmembrane region" description="Helical" evidence="6">
    <location>
        <begin position="208"/>
        <end position="230"/>
    </location>
</feature>
<dbReference type="FunCoup" id="A0A151ZI21">
    <property type="interactions" value="470"/>
</dbReference>
<dbReference type="GO" id="GO:0016192">
    <property type="term" value="P:vesicle-mediated transport"/>
    <property type="evidence" value="ECO:0007669"/>
    <property type="project" value="InterPro"/>
</dbReference>
<accession>A0A151ZI21</accession>
<feature type="region of interest" description="Disordered" evidence="7">
    <location>
        <begin position="1"/>
        <end position="31"/>
    </location>
</feature>
<comment type="similarity">
    <text evidence="2 6">Belongs to the YIP1 family.</text>
</comment>
<dbReference type="Proteomes" id="UP000076078">
    <property type="component" value="Unassembled WGS sequence"/>
</dbReference>
<dbReference type="EMBL" id="LODT01000028">
    <property type="protein sequence ID" value="KYQ93520.1"/>
    <property type="molecule type" value="Genomic_DNA"/>
</dbReference>
<evidence type="ECO:0000313" key="9">
    <source>
        <dbReference type="EMBL" id="KYQ93520.1"/>
    </source>
</evidence>